<keyword evidence="1" id="KW-0808">Transferase</keyword>
<dbReference type="PANTHER" id="PTHR35526">
    <property type="entry name" value="ANTI-SIGMA-F FACTOR RSBW-RELATED"/>
    <property type="match status" value="1"/>
</dbReference>
<gene>
    <name evidence="1" type="ORF">SAMN05421748_101552</name>
</gene>
<dbReference type="InterPro" id="IPR036513">
    <property type="entry name" value="STAS_dom_sf"/>
</dbReference>
<dbReference type="PANTHER" id="PTHR35526:SF3">
    <property type="entry name" value="ANTI-SIGMA-F FACTOR RSBW"/>
    <property type="match status" value="1"/>
</dbReference>
<dbReference type="CDD" id="cd16936">
    <property type="entry name" value="HATPase_RsbW-like"/>
    <property type="match status" value="1"/>
</dbReference>
<dbReference type="InterPro" id="IPR050267">
    <property type="entry name" value="Anti-sigma-factor_SerPK"/>
</dbReference>
<dbReference type="SUPFAM" id="SSF55874">
    <property type="entry name" value="ATPase domain of HSP90 chaperone/DNA topoisomerase II/histidine kinase"/>
    <property type="match status" value="1"/>
</dbReference>
<keyword evidence="2" id="KW-1185">Reference proteome</keyword>
<dbReference type="Gene3D" id="3.30.750.24">
    <property type="entry name" value="STAS domain"/>
    <property type="match status" value="1"/>
</dbReference>
<protein>
    <submittedName>
        <fullName evidence="1">Anti-sigma regulatory factor (Ser/Thr protein kinase)</fullName>
    </submittedName>
</protein>
<dbReference type="Proteomes" id="UP000219612">
    <property type="component" value="Unassembled WGS sequence"/>
</dbReference>
<dbReference type="InterPro" id="IPR036890">
    <property type="entry name" value="HATPase_C_sf"/>
</dbReference>
<dbReference type="GO" id="GO:0016301">
    <property type="term" value="F:kinase activity"/>
    <property type="evidence" value="ECO:0007669"/>
    <property type="project" value="UniProtKB-KW"/>
</dbReference>
<name>A0A285F3C5_9ACTN</name>
<keyword evidence="1" id="KW-0418">Kinase</keyword>
<organism evidence="1 2">
    <name type="scientific">Paractinoplanes atraurantiacus</name>
    <dbReference type="NCBI Taxonomy" id="1036182"/>
    <lineage>
        <taxon>Bacteria</taxon>
        <taxon>Bacillati</taxon>
        <taxon>Actinomycetota</taxon>
        <taxon>Actinomycetes</taxon>
        <taxon>Micromonosporales</taxon>
        <taxon>Micromonosporaceae</taxon>
        <taxon>Paractinoplanes</taxon>
    </lineage>
</organism>
<evidence type="ECO:0000313" key="2">
    <source>
        <dbReference type="Proteomes" id="UP000219612"/>
    </source>
</evidence>
<proteinExistence type="predicted"/>
<accession>A0A285F3C5</accession>
<evidence type="ECO:0000313" key="1">
    <source>
        <dbReference type="EMBL" id="SNY05778.1"/>
    </source>
</evidence>
<dbReference type="EMBL" id="OBDY01000001">
    <property type="protein sequence ID" value="SNY05778.1"/>
    <property type="molecule type" value="Genomic_DNA"/>
</dbReference>
<reference evidence="1 2" key="1">
    <citation type="submission" date="2017-09" db="EMBL/GenBank/DDBJ databases">
        <authorList>
            <person name="Ehlers B."/>
            <person name="Leendertz F.H."/>
        </authorList>
    </citation>
    <scope>NUCLEOTIDE SEQUENCE [LARGE SCALE GENOMIC DNA]</scope>
    <source>
        <strain evidence="1 2">CGMCC 4.6857</strain>
    </source>
</reference>
<dbReference type="Gene3D" id="3.30.565.10">
    <property type="entry name" value="Histidine kinase-like ATPase, C-terminal domain"/>
    <property type="match status" value="1"/>
</dbReference>
<dbReference type="AlphaFoldDB" id="A0A285F3C5"/>
<sequence>MHVESDHDASVALVTVAGPWDRALWQRSSTRLQKCLAEHPEAIIVDLSGLDDPGARSAPTWINARLTAAAMEPPVQLALCVPPDLPLADRLQRLGARNHLPVYAKVRQARVSIAGRLPLTERLSLTLRPDPEAPSLARNLVSDACLAWNLPELLHPSRTVMSELVTNAVEHARTEMTVVVSLRGPGLHMIVSDLCPEPPRLIKPSRVLRGRPLDDRGLGLRVVDGTATAWGTLPTSTGKVVWATLQPRRPGSRVTGLR</sequence>